<gene>
    <name evidence="1" type="ORF">J2R99_003342</name>
</gene>
<reference evidence="1 2" key="1">
    <citation type="submission" date="2023-07" db="EMBL/GenBank/DDBJ databases">
        <title>Genomic Encyclopedia of Type Strains, Phase IV (KMG-IV): sequencing the most valuable type-strain genomes for metagenomic binning, comparative biology and taxonomic classification.</title>
        <authorList>
            <person name="Goeker M."/>
        </authorList>
    </citation>
    <scope>NUCLEOTIDE SEQUENCE [LARGE SCALE GENOMIC DNA]</scope>
    <source>
        <strain evidence="1 2">DSM 11549</strain>
    </source>
</reference>
<organism evidence="1 2">
    <name type="scientific">Rhodopseudomonas julia</name>
    <dbReference type="NCBI Taxonomy" id="200617"/>
    <lineage>
        <taxon>Bacteria</taxon>
        <taxon>Pseudomonadati</taxon>
        <taxon>Pseudomonadota</taxon>
        <taxon>Alphaproteobacteria</taxon>
        <taxon>Hyphomicrobiales</taxon>
        <taxon>Nitrobacteraceae</taxon>
        <taxon>Rhodopseudomonas</taxon>
    </lineage>
</organism>
<proteinExistence type="predicted"/>
<dbReference type="RefSeq" id="WP_307155500.1">
    <property type="nucleotide sequence ID" value="NZ_JAUSUK010000002.1"/>
</dbReference>
<name>A0ABU0CBB6_9BRAD</name>
<evidence type="ECO:0000313" key="1">
    <source>
        <dbReference type="EMBL" id="MDQ0327473.1"/>
    </source>
</evidence>
<dbReference type="Proteomes" id="UP001230253">
    <property type="component" value="Unassembled WGS sequence"/>
</dbReference>
<evidence type="ECO:0000313" key="2">
    <source>
        <dbReference type="Proteomes" id="UP001230253"/>
    </source>
</evidence>
<accession>A0ABU0CBB6</accession>
<protein>
    <submittedName>
        <fullName evidence="1">Uncharacterized protein</fullName>
    </submittedName>
</protein>
<sequence length="118" mass="13173">MSIRPPRILAPRKQASPYDALEQEMMAERAASLSRAASRFEDALAVWRRLEDAVRADASDASIEDARARALDEASQALWALVVQREALGFPGTEQLMREYDVPQVLRARLGIVRKPAL</sequence>
<dbReference type="EMBL" id="JAUSUK010000002">
    <property type="protein sequence ID" value="MDQ0327473.1"/>
    <property type="molecule type" value="Genomic_DNA"/>
</dbReference>
<dbReference type="Pfam" id="PF20370">
    <property type="entry name" value="DUF6665"/>
    <property type="match status" value="1"/>
</dbReference>
<keyword evidence="2" id="KW-1185">Reference proteome</keyword>
<comment type="caution">
    <text evidence="1">The sequence shown here is derived from an EMBL/GenBank/DDBJ whole genome shotgun (WGS) entry which is preliminary data.</text>
</comment>
<dbReference type="InterPro" id="IPR046606">
    <property type="entry name" value="DUF6665"/>
</dbReference>